<gene>
    <name evidence="1" type="ORF">RFB13_20145</name>
</gene>
<reference evidence="1 2" key="1">
    <citation type="submission" date="2023-08" db="EMBL/GenBank/DDBJ databases">
        <title>Complete Genome and Methylome dissection of Serratia fonticola NEB369.</title>
        <authorList>
            <person name="Fomenkov A."/>
            <person name="Roberts R.D."/>
        </authorList>
    </citation>
    <scope>NUCLEOTIDE SEQUENCE [LARGE SCALE GENOMIC DNA]</scope>
    <source>
        <strain evidence="1 2">NEB369</strain>
    </source>
</reference>
<dbReference type="EMBL" id="CP133586">
    <property type="protein sequence ID" value="WMT13512.1"/>
    <property type="molecule type" value="Genomic_DNA"/>
</dbReference>
<evidence type="ECO:0000313" key="2">
    <source>
        <dbReference type="Proteomes" id="UP001235341"/>
    </source>
</evidence>
<accession>A0ABY9PJC1</accession>
<name>A0ABY9PJC1_SERFO</name>
<evidence type="ECO:0000313" key="1">
    <source>
        <dbReference type="EMBL" id="WMT13512.1"/>
    </source>
</evidence>
<keyword evidence="2" id="KW-1185">Reference proteome</keyword>
<sequence length="225" mass="26174">MEIGSLTDWISSLSTFGTFTIAYMAYRKAPEWLSQKFDEEYVKASLKINDILIPNVIIACRNMLKIATVAPNIHMIYRYNYLEPKDYSLHVKNVEKIKNYINKNHSELLDSSIDTLKKSIDKINYLGWDLIKSKKSLINTVFEINNNSVAKLREIKNISKNSLSEKNDGLFNPKTDIDRIKKIDVDSEKISVLEDEYHVLMFEIIKHLEKYGEGDTNLSHFFNKK</sequence>
<proteinExistence type="predicted"/>
<protein>
    <submittedName>
        <fullName evidence="1">Uncharacterized protein</fullName>
    </submittedName>
</protein>
<dbReference type="Proteomes" id="UP001235341">
    <property type="component" value="Chromosome"/>
</dbReference>
<dbReference type="RefSeq" id="WP_309205197.1">
    <property type="nucleotide sequence ID" value="NZ_CP133586.1"/>
</dbReference>
<organism evidence="1 2">
    <name type="scientific">Serratia fonticola</name>
    <dbReference type="NCBI Taxonomy" id="47917"/>
    <lineage>
        <taxon>Bacteria</taxon>
        <taxon>Pseudomonadati</taxon>
        <taxon>Pseudomonadota</taxon>
        <taxon>Gammaproteobacteria</taxon>
        <taxon>Enterobacterales</taxon>
        <taxon>Yersiniaceae</taxon>
        <taxon>Serratia</taxon>
    </lineage>
</organism>